<organism evidence="2 3">
    <name type="scientific">Candidatus Dojkabacteria bacterium</name>
    <dbReference type="NCBI Taxonomy" id="2099670"/>
    <lineage>
        <taxon>Bacteria</taxon>
        <taxon>Candidatus Dojkabacteria</taxon>
    </lineage>
</organism>
<evidence type="ECO:0000313" key="3">
    <source>
        <dbReference type="Proteomes" id="UP000714915"/>
    </source>
</evidence>
<gene>
    <name evidence="2" type="ORF">KC669_02850</name>
</gene>
<feature type="transmembrane region" description="Helical" evidence="1">
    <location>
        <begin position="109"/>
        <end position="129"/>
    </location>
</feature>
<keyword evidence="1" id="KW-0812">Transmembrane</keyword>
<dbReference type="Proteomes" id="UP000714915">
    <property type="component" value="Unassembled WGS sequence"/>
</dbReference>
<evidence type="ECO:0000313" key="2">
    <source>
        <dbReference type="EMBL" id="MCA9386948.1"/>
    </source>
</evidence>
<proteinExistence type="predicted"/>
<evidence type="ECO:0000256" key="1">
    <source>
        <dbReference type="SAM" id="Phobius"/>
    </source>
</evidence>
<accession>A0A955LA91</accession>
<protein>
    <submittedName>
        <fullName evidence="2">Helix-turn-helix domain-containing protein</fullName>
    </submittedName>
</protein>
<dbReference type="Gene3D" id="1.10.260.40">
    <property type="entry name" value="lambda repressor-like DNA-binding domains"/>
    <property type="match status" value="1"/>
</dbReference>
<feature type="non-terminal residue" evidence="2">
    <location>
        <position position="1"/>
    </location>
</feature>
<reference evidence="2" key="2">
    <citation type="journal article" date="2021" name="Microbiome">
        <title>Successional dynamics and alternative stable states in a saline activated sludge microbial community over 9 years.</title>
        <authorList>
            <person name="Wang Y."/>
            <person name="Ye J."/>
            <person name="Ju F."/>
            <person name="Liu L."/>
            <person name="Boyd J.A."/>
            <person name="Deng Y."/>
            <person name="Parks D.H."/>
            <person name="Jiang X."/>
            <person name="Yin X."/>
            <person name="Woodcroft B.J."/>
            <person name="Tyson G.W."/>
            <person name="Hugenholtz P."/>
            <person name="Polz M.F."/>
            <person name="Zhang T."/>
        </authorList>
    </citation>
    <scope>NUCLEOTIDE SEQUENCE</scope>
    <source>
        <strain evidence="2">HKST-UBA09</strain>
    </source>
</reference>
<keyword evidence="1" id="KW-0472">Membrane</keyword>
<name>A0A955LA91_9BACT</name>
<dbReference type="InterPro" id="IPR010982">
    <property type="entry name" value="Lambda_DNA-bd_dom_sf"/>
</dbReference>
<dbReference type="InterPro" id="IPR050400">
    <property type="entry name" value="Bact_Cytoskel_RodZ"/>
</dbReference>
<dbReference type="PANTHER" id="PTHR34475">
    <property type="match status" value="1"/>
</dbReference>
<dbReference type="EMBL" id="JAGQLF010000029">
    <property type="protein sequence ID" value="MCA9386948.1"/>
    <property type="molecule type" value="Genomic_DNA"/>
</dbReference>
<reference evidence="2" key="1">
    <citation type="submission" date="2020-04" db="EMBL/GenBank/DDBJ databases">
        <authorList>
            <person name="Zhang T."/>
        </authorList>
    </citation>
    <scope>NUCLEOTIDE SEQUENCE</scope>
    <source>
        <strain evidence="2">HKST-UBA09</strain>
    </source>
</reference>
<dbReference type="Pfam" id="PF13413">
    <property type="entry name" value="HTH_25"/>
    <property type="match status" value="1"/>
</dbReference>
<dbReference type="GO" id="GO:0003677">
    <property type="term" value="F:DNA binding"/>
    <property type="evidence" value="ECO:0007669"/>
    <property type="project" value="InterPro"/>
</dbReference>
<comment type="caution">
    <text evidence="2">The sequence shown here is derived from an EMBL/GenBank/DDBJ whole genome shotgun (WGS) entry which is preliminary data.</text>
</comment>
<dbReference type="AlphaFoldDB" id="A0A955LA91"/>
<dbReference type="PANTHER" id="PTHR34475:SF1">
    <property type="entry name" value="CYTOSKELETON PROTEIN RODZ"/>
    <property type="match status" value="1"/>
</dbReference>
<sequence>KQKRTNLGFDFKTIEKELKIKEKYLKMLEEDEFQLFESSVQAKGFLKNYARFLGLNYEMMIALYRRDFENKDMKRKIEFKDEEIIEVNKITESKILEYLKSITITKRKLQLTFIILTCIFVFLIGFSSLRKSFSKPDLFITSPFEISAPYNGKIAYDANEIILKGKIEKGSSIKVNSEPINVKPNFEFETTLIPLQGDESSIVLETENTLGVKNQIVLNLFRPKQEINQLDAQIIAKANISYIIVKADGLVVYEGSIANGTEPLNYIGQKSIELETQQYENLDVIINGIAYELNAPVSIFESNGDNIVKK</sequence>
<keyword evidence="1" id="KW-1133">Transmembrane helix</keyword>